<reference evidence="3" key="1">
    <citation type="journal article" date="2019" name="Int. J. Syst. Evol. Microbiol.">
        <title>The Global Catalogue of Microorganisms (GCM) 10K type strain sequencing project: providing services to taxonomists for standard genome sequencing and annotation.</title>
        <authorList>
            <consortium name="The Broad Institute Genomics Platform"/>
            <consortium name="The Broad Institute Genome Sequencing Center for Infectious Disease"/>
            <person name="Wu L."/>
            <person name="Ma J."/>
        </authorList>
    </citation>
    <scope>NUCLEOTIDE SEQUENCE [LARGE SCALE GENOMIC DNA]</scope>
    <source>
        <strain evidence="3">CGMCC 4.7020</strain>
    </source>
</reference>
<dbReference type="PANTHER" id="PTHR42305:SF1">
    <property type="entry name" value="MEMBRANE PROTEIN RV1733C-RELATED"/>
    <property type="match status" value="1"/>
</dbReference>
<evidence type="ECO:0000313" key="2">
    <source>
        <dbReference type="EMBL" id="MFD1310831.1"/>
    </source>
</evidence>
<evidence type="ECO:0000256" key="1">
    <source>
        <dbReference type="SAM" id="Phobius"/>
    </source>
</evidence>
<evidence type="ECO:0008006" key="4">
    <source>
        <dbReference type="Google" id="ProtNLM"/>
    </source>
</evidence>
<keyword evidence="1" id="KW-0812">Transmembrane</keyword>
<feature type="transmembrane region" description="Helical" evidence="1">
    <location>
        <begin position="25"/>
        <end position="48"/>
    </location>
</feature>
<organism evidence="2 3">
    <name type="scientific">Streptomyces kaempferi</name>
    <dbReference type="NCBI Taxonomy" id="333725"/>
    <lineage>
        <taxon>Bacteria</taxon>
        <taxon>Bacillati</taxon>
        <taxon>Actinomycetota</taxon>
        <taxon>Actinomycetes</taxon>
        <taxon>Kitasatosporales</taxon>
        <taxon>Streptomycetaceae</taxon>
        <taxon>Streptomyces</taxon>
    </lineage>
</organism>
<gene>
    <name evidence="2" type="ORF">ACFQ5X_33985</name>
</gene>
<dbReference type="Proteomes" id="UP001597058">
    <property type="component" value="Unassembled WGS sequence"/>
</dbReference>
<proteinExistence type="predicted"/>
<protein>
    <recommendedName>
        <fullName evidence="4">ABC transporter permease</fullName>
    </recommendedName>
</protein>
<keyword evidence="1" id="KW-0472">Membrane</keyword>
<dbReference type="PANTHER" id="PTHR42305">
    <property type="entry name" value="MEMBRANE PROTEIN RV1733C-RELATED"/>
    <property type="match status" value="1"/>
</dbReference>
<name>A0ABW3XPK1_9ACTN</name>
<sequence length="122" mass="13417">MRGTKRVRQLLWRWRSNPLRRHDDIVGAWIVLAVWMVIATGGSLIGVLTAHPADESFAQLRRERHPVQAVLVESAAPTVNDGAGTPYDQIRATVRWTAKDGSTRTGRALLDPGQQAGSKVVV</sequence>
<comment type="caution">
    <text evidence="2">The sequence shown here is derived from an EMBL/GenBank/DDBJ whole genome shotgun (WGS) entry which is preliminary data.</text>
</comment>
<dbReference type="EMBL" id="JBHTMM010000061">
    <property type="protein sequence ID" value="MFD1310831.1"/>
    <property type="molecule type" value="Genomic_DNA"/>
</dbReference>
<evidence type="ECO:0000313" key="3">
    <source>
        <dbReference type="Proteomes" id="UP001597058"/>
    </source>
</evidence>
<accession>A0ABW3XPK1</accession>
<keyword evidence="3" id="KW-1185">Reference proteome</keyword>
<dbReference type="RefSeq" id="WP_381237635.1">
    <property type="nucleotide sequence ID" value="NZ_JBHSKH010000050.1"/>
</dbReference>
<keyword evidence="1" id="KW-1133">Transmembrane helix</keyword>
<dbReference type="InterPro" id="IPR039708">
    <property type="entry name" value="MT1774/Rv1733c-like"/>
</dbReference>